<evidence type="ECO:0000313" key="2">
    <source>
        <dbReference type="EMBL" id="KAK1639141.1"/>
    </source>
</evidence>
<evidence type="ECO:0000313" key="3">
    <source>
        <dbReference type="Proteomes" id="UP001243989"/>
    </source>
</evidence>
<gene>
    <name evidence="2" type="ORF">BDP81DRAFT_423537</name>
</gene>
<dbReference type="RefSeq" id="XP_060447748.1">
    <property type="nucleotide sequence ID" value="XM_060590078.1"/>
</dbReference>
<keyword evidence="3" id="KW-1185">Reference proteome</keyword>
<evidence type="ECO:0008006" key="4">
    <source>
        <dbReference type="Google" id="ProtNLM"/>
    </source>
</evidence>
<feature type="signal peptide" evidence="1">
    <location>
        <begin position="1"/>
        <end position="18"/>
    </location>
</feature>
<evidence type="ECO:0000256" key="1">
    <source>
        <dbReference type="SAM" id="SignalP"/>
    </source>
</evidence>
<sequence>MFNLMYWLVVFSARSCSGSRCFPLGQSLLMAAKSCVPVLRIRRLISLFLAVDNRDSQMYDKSDIDSQKCDFFVPPVKNHRFS</sequence>
<keyword evidence="1" id="KW-0732">Signal</keyword>
<name>A0AAI9ZWG1_9PEZI</name>
<feature type="chain" id="PRO_5042577055" description="Secreted protein" evidence="1">
    <location>
        <begin position="19"/>
        <end position="82"/>
    </location>
</feature>
<proteinExistence type="predicted"/>
<dbReference type="EMBL" id="JAHMHQ010000006">
    <property type="protein sequence ID" value="KAK1639141.1"/>
    <property type="molecule type" value="Genomic_DNA"/>
</dbReference>
<dbReference type="Proteomes" id="UP001243989">
    <property type="component" value="Unassembled WGS sequence"/>
</dbReference>
<protein>
    <recommendedName>
        <fullName evidence="4">Secreted protein</fullName>
    </recommendedName>
</protein>
<accession>A0AAI9ZWG1</accession>
<dbReference type="AlphaFoldDB" id="A0AAI9ZWG1"/>
<organism evidence="2 3">
    <name type="scientific">Colletotrichum phormii</name>
    <dbReference type="NCBI Taxonomy" id="359342"/>
    <lineage>
        <taxon>Eukaryota</taxon>
        <taxon>Fungi</taxon>
        <taxon>Dikarya</taxon>
        <taxon>Ascomycota</taxon>
        <taxon>Pezizomycotina</taxon>
        <taxon>Sordariomycetes</taxon>
        <taxon>Hypocreomycetidae</taxon>
        <taxon>Glomerellales</taxon>
        <taxon>Glomerellaceae</taxon>
        <taxon>Colletotrichum</taxon>
        <taxon>Colletotrichum acutatum species complex</taxon>
    </lineage>
</organism>
<dbReference type="GeneID" id="85474940"/>
<comment type="caution">
    <text evidence="2">The sequence shown here is derived from an EMBL/GenBank/DDBJ whole genome shotgun (WGS) entry which is preliminary data.</text>
</comment>
<reference evidence="2" key="1">
    <citation type="submission" date="2021-06" db="EMBL/GenBank/DDBJ databases">
        <title>Comparative genomics, transcriptomics and evolutionary studies reveal genomic signatures of adaptation to plant cell wall in hemibiotrophic fungi.</title>
        <authorList>
            <consortium name="DOE Joint Genome Institute"/>
            <person name="Baroncelli R."/>
            <person name="Diaz J.F."/>
            <person name="Benocci T."/>
            <person name="Peng M."/>
            <person name="Battaglia E."/>
            <person name="Haridas S."/>
            <person name="Andreopoulos W."/>
            <person name="Labutti K."/>
            <person name="Pangilinan J."/>
            <person name="Floch G.L."/>
            <person name="Makela M.R."/>
            <person name="Henrissat B."/>
            <person name="Grigoriev I.V."/>
            <person name="Crouch J.A."/>
            <person name="De Vries R.P."/>
            <person name="Sukno S.A."/>
            <person name="Thon M.R."/>
        </authorList>
    </citation>
    <scope>NUCLEOTIDE SEQUENCE</scope>
    <source>
        <strain evidence="2">CBS 102054</strain>
    </source>
</reference>